<dbReference type="InterPro" id="IPR007855">
    <property type="entry name" value="RDRP"/>
</dbReference>
<dbReference type="GO" id="GO:0031380">
    <property type="term" value="C:nuclear RNA-directed RNA polymerase complex"/>
    <property type="evidence" value="ECO:0007669"/>
    <property type="project" value="TreeGrafter"/>
</dbReference>
<dbReference type="PANTHER" id="PTHR23079:SF55">
    <property type="entry name" value="RNA-DIRECTED RNA POLYMERASE"/>
    <property type="match status" value="1"/>
</dbReference>
<feature type="compositionally biased region" description="Low complexity" evidence="1">
    <location>
        <begin position="87"/>
        <end position="99"/>
    </location>
</feature>
<feature type="compositionally biased region" description="Polar residues" evidence="1">
    <location>
        <begin position="12"/>
        <end position="24"/>
    </location>
</feature>
<dbReference type="PANTHER" id="PTHR23079">
    <property type="entry name" value="RNA-DEPENDENT RNA POLYMERASE"/>
    <property type="match status" value="1"/>
</dbReference>
<sequence>MDPFRSRPDLGNSVSGFDNNTSRTYHGHYAPLQRSGRQSQAHSEGSSDVSSTENMDSGYGGYQRGGRSRGRGARGGFRGGRGDSRKYSGSSGSSNGSNRPVLRPTSAPRGRVTPPDHTSHGPSRVDSPVTPDREQTSFTMNGHTIKETYIPTGSAAANSPQPFTSPPTTPSRTAHSTCTPSASVPATTLRQLATTPTLAQRRPVAGRGQGHWAYEQEFKIRLSGLPTSYWTRDVFNIMSSYSNITRIDMQKGMRDNSAWVVFQPPPPTKHEVPRQIQTKSAIVRSETFEPSVRTVPSPLNPSKQYYEFNILFGNSIDFGTRDADMSMIAMHTTQSHKKIQVKLDLSRKELDVQFPVRLGNLVRRLRFQLPIALLSHIYLCKDPNRSPKESALIIPFDSPPQFYTQKIEGEDLIEGGRHTSFSTRERKWNDWNTWFRETNVVDAAAKQRLRKMPLMNDEDAAIIDIGRWTTYRLCFDDAALCGPQYEEFSAALADHGVEIHECHYDVKDRITSPLPSLLQEEISGTHPHLGVANQESGFDDLFGGQVHLTFPVRYQLEACLSNGYLKEHNITKAFLEKLAMLEPRRALYILEKVVDKQHIYYDPMEIFKIRTKDKGSLGKNVPNYCILLRSAVVTPTLTHVASPVMETSNRIMRKYAADADRFIRIKFSDEKSEGPLRSMPNNRTEAPFDRVRRAMKNGIVVAGRLYEFLAFGNSQFREHGAYFYAPTSSKSADDIRLSLGHFDHIKTVAKFGARLGQCFSTTRAMRVSVKIVKILDVERHGYCFTDGVGKLSLFLAQMAAQELGLSNPFDDPPSLFQFRLGGCKGVLALDPKITGSEVHIRPSQQKFEAEYTSLEIIRSSALATPYFNRQIIMVLSTLGVPDHVFIRKQQEMVNDYELAMTDETTAVLKLRKHIDMNQTTISIAGMVLDGFMRSRDPFVMSLLKLWRASTIKNLKERARIAIEDGAFVLGCVDETATLQGHLNDPQSRLDATREEKLATMPEIFLQVNDTASMKSGHYKIVEGICLLARNPSLHPGDLRIVRAVNVPALHHLKNVVVLPQTGDRDLANMCSGGDLDGDDYMVLWDVDLLPRMINDGPITVSDITEFFITYMQNSSLGQIAHAHLGQADFQADGVMDDTCLELAKLHSQAVDYSKSGIPAILSQGLRPKKWPHFMEKKHLKEDKIYKSKKILGMLYDQVQLVDFKPQWKNPFDRRVLDGFNFDNETRNLEKAAEIKDSYDEALRRLMAKHGIRTEFEAWSVFVLDHNHESGNYKFAEEFGRTIGALKAHYKEVCREAAGVTALDGTRLGLFVSAMYTVTARQMEAALTECWTTKTVGGQEVPLRPMDPEHMPFMSFPWLFASELGKIASGRTIHQQSDIQARAELAHSHRSRKPKDGMEHPDAQVGTLEIEGGVKTHYGELLKLDFGTHHASDPTEKQKKSAEIETQKKEHEEQEFQDVDDHGHRERPPVAVPSSVSRSPQSPISETNDQKQNKKAWASAESDNHCGRALIEKLKSLEVDQCNTKQGEDPSQQVTLEIKLDGKEGSAIDRLLSLG</sequence>
<feature type="domain" description="RDRP core" evidence="2">
    <location>
        <begin position="633"/>
        <end position="1198"/>
    </location>
</feature>
<reference evidence="3" key="1">
    <citation type="journal article" date="2020" name="Stud. Mycol.">
        <title>101 Dothideomycetes genomes: a test case for predicting lifestyles and emergence of pathogens.</title>
        <authorList>
            <person name="Haridas S."/>
            <person name="Albert R."/>
            <person name="Binder M."/>
            <person name="Bloem J."/>
            <person name="Labutti K."/>
            <person name="Salamov A."/>
            <person name="Andreopoulos B."/>
            <person name="Baker S."/>
            <person name="Barry K."/>
            <person name="Bills G."/>
            <person name="Bluhm B."/>
            <person name="Cannon C."/>
            <person name="Castanera R."/>
            <person name="Culley D."/>
            <person name="Daum C."/>
            <person name="Ezra D."/>
            <person name="Gonzalez J."/>
            <person name="Henrissat B."/>
            <person name="Kuo A."/>
            <person name="Liang C."/>
            <person name="Lipzen A."/>
            <person name="Lutzoni F."/>
            <person name="Magnuson J."/>
            <person name="Mondo S."/>
            <person name="Nolan M."/>
            <person name="Ohm R."/>
            <person name="Pangilinan J."/>
            <person name="Park H.-J."/>
            <person name="Ramirez L."/>
            <person name="Alfaro M."/>
            <person name="Sun H."/>
            <person name="Tritt A."/>
            <person name="Yoshinaga Y."/>
            <person name="Zwiers L.-H."/>
            <person name="Turgeon B."/>
            <person name="Goodwin S."/>
            <person name="Spatafora J."/>
            <person name="Crous P."/>
            <person name="Grigoriev I."/>
        </authorList>
    </citation>
    <scope>NUCLEOTIDE SEQUENCE</scope>
    <source>
        <strain evidence="3">CBS 110217</strain>
    </source>
</reference>
<feature type="region of interest" description="Disordered" evidence="1">
    <location>
        <begin position="1"/>
        <end position="186"/>
    </location>
</feature>
<feature type="compositionally biased region" description="Polar residues" evidence="1">
    <location>
        <begin position="35"/>
        <end position="55"/>
    </location>
</feature>
<dbReference type="InterPro" id="IPR057596">
    <property type="entry name" value="RDRP_core"/>
</dbReference>
<dbReference type="Proteomes" id="UP000799777">
    <property type="component" value="Unassembled WGS sequence"/>
</dbReference>
<organism evidence="3 4">
    <name type="scientific">Setomelanomma holmii</name>
    <dbReference type="NCBI Taxonomy" id="210430"/>
    <lineage>
        <taxon>Eukaryota</taxon>
        <taxon>Fungi</taxon>
        <taxon>Dikarya</taxon>
        <taxon>Ascomycota</taxon>
        <taxon>Pezizomycotina</taxon>
        <taxon>Dothideomycetes</taxon>
        <taxon>Pleosporomycetidae</taxon>
        <taxon>Pleosporales</taxon>
        <taxon>Pleosporineae</taxon>
        <taxon>Phaeosphaeriaceae</taxon>
        <taxon>Setomelanomma</taxon>
    </lineage>
</organism>
<dbReference type="GO" id="GO:0003723">
    <property type="term" value="F:RNA binding"/>
    <property type="evidence" value="ECO:0007669"/>
    <property type="project" value="UniProtKB-KW"/>
</dbReference>
<name>A0A9P4HA72_9PLEO</name>
<feature type="region of interest" description="Disordered" evidence="1">
    <location>
        <begin position="1426"/>
        <end position="1502"/>
    </location>
</feature>
<protein>
    <submittedName>
        <fullName evidence="3">RdRP-domain-containing protein</fullName>
    </submittedName>
</protein>
<dbReference type="OrthoDB" id="6513042at2759"/>
<comment type="caution">
    <text evidence="3">The sequence shown here is derived from an EMBL/GenBank/DDBJ whole genome shotgun (WGS) entry which is preliminary data.</text>
</comment>
<feature type="region of interest" description="Disordered" evidence="1">
    <location>
        <begin position="1371"/>
        <end position="1400"/>
    </location>
</feature>
<dbReference type="EMBL" id="ML978191">
    <property type="protein sequence ID" value="KAF2030357.1"/>
    <property type="molecule type" value="Genomic_DNA"/>
</dbReference>
<evidence type="ECO:0000313" key="4">
    <source>
        <dbReference type="Proteomes" id="UP000799777"/>
    </source>
</evidence>
<dbReference type="GO" id="GO:0030422">
    <property type="term" value="P:siRNA processing"/>
    <property type="evidence" value="ECO:0007669"/>
    <property type="project" value="TreeGrafter"/>
</dbReference>
<keyword evidence="4" id="KW-1185">Reference proteome</keyword>
<evidence type="ECO:0000259" key="2">
    <source>
        <dbReference type="Pfam" id="PF05183"/>
    </source>
</evidence>
<evidence type="ECO:0000256" key="1">
    <source>
        <dbReference type="SAM" id="MobiDB-lite"/>
    </source>
</evidence>
<proteinExistence type="predicted"/>
<feature type="compositionally biased region" description="Low complexity" evidence="1">
    <location>
        <begin position="1471"/>
        <end position="1482"/>
    </location>
</feature>
<gene>
    <name evidence="3" type="ORF">EK21DRAFT_65734</name>
</gene>
<dbReference type="Pfam" id="PF05183">
    <property type="entry name" value="RdRP"/>
    <property type="match status" value="1"/>
</dbReference>
<dbReference type="GO" id="GO:0003968">
    <property type="term" value="F:RNA-directed RNA polymerase activity"/>
    <property type="evidence" value="ECO:0007669"/>
    <property type="project" value="UniProtKB-KW"/>
</dbReference>
<accession>A0A9P4HA72</accession>
<feature type="compositionally biased region" description="Basic and acidic residues" evidence="1">
    <location>
        <begin position="1426"/>
        <end position="1467"/>
    </location>
</feature>
<evidence type="ECO:0000313" key="3">
    <source>
        <dbReference type="EMBL" id="KAF2030357.1"/>
    </source>
</evidence>